<comment type="caution">
    <text evidence="2">The sequence shown here is derived from an EMBL/GenBank/DDBJ whole genome shotgun (WGS) entry which is preliminary data.</text>
</comment>
<keyword evidence="1" id="KW-0732">Signal</keyword>
<accession>A0A8J8WA86</accession>
<keyword evidence="3" id="KW-1185">Reference proteome</keyword>
<sequence length="167" mass="18648">MHSSRCCMFVLGYLTLIVVVNHRPLLAILSDRTPDSVPNPRLFRLKERTLRYHFTIQHTNGKWHRGPDAMSRFPPHVPHNPARIAASPESPDVVQAVSTTAIALLLEACHDGVIFWSQLVSEGDRDVTYTSLLHMIQEGFPPQRQDATTPSSHSGVFVTACVQWTAA</sequence>
<feature type="signal peptide" evidence="1">
    <location>
        <begin position="1"/>
        <end position="22"/>
    </location>
</feature>
<evidence type="ECO:0000313" key="3">
    <source>
        <dbReference type="Proteomes" id="UP000770661"/>
    </source>
</evidence>
<evidence type="ECO:0000313" key="2">
    <source>
        <dbReference type="EMBL" id="KAG0696645.1"/>
    </source>
</evidence>
<evidence type="ECO:0000256" key="1">
    <source>
        <dbReference type="SAM" id="SignalP"/>
    </source>
</evidence>
<feature type="chain" id="PRO_5035289127" evidence="1">
    <location>
        <begin position="23"/>
        <end position="167"/>
    </location>
</feature>
<dbReference type="AlphaFoldDB" id="A0A8J8WA86"/>
<organism evidence="2 3">
    <name type="scientific">Chionoecetes opilio</name>
    <name type="common">Atlantic snow crab</name>
    <name type="synonym">Cancer opilio</name>
    <dbReference type="NCBI Taxonomy" id="41210"/>
    <lineage>
        <taxon>Eukaryota</taxon>
        <taxon>Metazoa</taxon>
        <taxon>Ecdysozoa</taxon>
        <taxon>Arthropoda</taxon>
        <taxon>Crustacea</taxon>
        <taxon>Multicrustacea</taxon>
        <taxon>Malacostraca</taxon>
        <taxon>Eumalacostraca</taxon>
        <taxon>Eucarida</taxon>
        <taxon>Decapoda</taxon>
        <taxon>Pleocyemata</taxon>
        <taxon>Brachyura</taxon>
        <taxon>Eubrachyura</taxon>
        <taxon>Majoidea</taxon>
        <taxon>Majidae</taxon>
        <taxon>Chionoecetes</taxon>
    </lineage>
</organism>
<reference evidence="2" key="1">
    <citation type="submission" date="2020-07" db="EMBL/GenBank/DDBJ databases">
        <title>The High-quality genome of the commercially important snow crab, Chionoecetes opilio.</title>
        <authorList>
            <person name="Jeong J.-H."/>
            <person name="Ryu S."/>
        </authorList>
    </citation>
    <scope>NUCLEOTIDE SEQUENCE</scope>
    <source>
        <strain evidence="2">MADBK_172401_WGS</strain>
        <tissue evidence="2">Digestive gland</tissue>
    </source>
</reference>
<protein>
    <submittedName>
        <fullName evidence="2">Uncharacterized protein</fullName>
    </submittedName>
</protein>
<gene>
    <name evidence="2" type="ORF">GWK47_026476</name>
</gene>
<proteinExistence type="predicted"/>
<name>A0A8J8WA86_CHIOP</name>
<dbReference type="Proteomes" id="UP000770661">
    <property type="component" value="Unassembled WGS sequence"/>
</dbReference>
<dbReference type="EMBL" id="JACEEZ010025865">
    <property type="protein sequence ID" value="KAG0696645.1"/>
    <property type="molecule type" value="Genomic_DNA"/>
</dbReference>